<dbReference type="AlphaFoldDB" id="A0A841PKX1"/>
<dbReference type="EMBL" id="JACHEF010000003">
    <property type="protein sequence ID" value="MBB6410822.1"/>
    <property type="molecule type" value="Genomic_DNA"/>
</dbReference>
<comment type="caution">
    <text evidence="1">The sequence shown here is derived from an EMBL/GenBank/DDBJ whole genome shotgun (WGS) entry which is preliminary data.</text>
</comment>
<sequence length="50" mass="5656">MTEQEQQSTKVVDGVAYIDWEIARKHKFAHNVVPPRPADAGVVLALAWWP</sequence>
<evidence type="ECO:0000313" key="1">
    <source>
        <dbReference type="EMBL" id="MBB6410822.1"/>
    </source>
</evidence>
<proteinExistence type="predicted"/>
<organism evidence="1 2">
    <name type="scientific">Mesorhizobium sangaii</name>
    <dbReference type="NCBI Taxonomy" id="505389"/>
    <lineage>
        <taxon>Bacteria</taxon>
        <taxon>Pseudomonadati</taxon>
        <taxon>Pseudomonadota</taxon>
        <taxon>Alphaproteobacteria</taxon>
        <taxon>Hyphomicrobiales</taxon>
        <taxon>Phyllobacteriaceae</taxon>
        <taxon>Mesorhizobium</taxon>
    </lineage>
</organism>
<dbReference type="Proteomes" id="UP000556329">
    <property type="component" value="Unassembled WGS sequence"/>
</dbReference>
<accession>A0A841PKX1</accession>
<protein>
    <submittedName>
        <fullName evidence="1">Uncharacterized protein</fullName>
    </submittedName>
</protein>
<evidence type="ECO:0000313" key="2">
    <source>
        <dbReference type="Proteomes" id="UP000556329"/>
    </source>
</evidence>
<name>A0A841PKX1_9HYPH</name>
<gene>
    <name evidence="1" type="ORF">HNQ71_003496</name>
</gene>
<reference evidence="1 2" key="1">
    <citation type="submission" date="2020-08" db="EMBL/GenBank/DDBJ databases">
        <title>Genomic Encyclopedia of Type Strains, Phase IV (KMG-IV): sequencing the most valuable type-strain genomes for metagenomic binning, comparative biology and taxonomic classification.</title>
        <authorList>
            <person name="Goeker M."/>
        </authorList>
    </citation>
    <scope>NUCLEOTIDE SEQUENCE [LARGE SCALE GENOMIC DNA]</scope>
    <source>
        <strain evidence="1 2">DSM 100039</strain>
    </source>
</reference>
<keyword evidence="2" id="KW-1185">Reference proteome</keyword>